<evidence type="ECO:0000313" key="2">
    <source>
        <dbReference type="Proteomes" id="UP001177670"/>
    </source>
</evidence>
<name>A0AA40KXK6_9HYME</name>
<dbReference type="EMBL" id="JAHYIQ010000001">
    <property type="protein sequence ID" value="KAK1136834.1"/>
    <property type="molecule type" value="Genomic_DNA"/>
</dbReference>
<comment type="caution">
    <text evidence="1">The sequence shown here is derived from an EMBL/GenBank/DDBJ whole genome shotgun (WGS) entry which is preliminary data.</text>
</comment>
<reference evidence="1" key="1">
    <citation type="submission" date="2021-10" db="EMBL/GenBank/DDBJ databases">
        <title>Melipona bicolor Genome sequencing and assembly.</title>
        <authorList>
            <person name="Araujo N.S."/>
            <person name="Arias M.C."/>
        </authorList>
    </citation>
    <scope>NUCLEOTIDE SEQUENCE</scope>
    <source>
        <strain evidence="1">USP_2M_L1-L4_2017</strain>
        <tissue evidence="1">Whole body</tissue>
    </source>
</reference>
<protein>
    <submittedName>
        <fullName evidence="1">Uncharacterized protein</fullName>
    </submittedName>
</protein>
<proteinExistence type="predicted"/>
<sequence>MENPQKKKVIPLFTQNSLSFTGNLATVFEFNARSTKETRRSLLNDKTCAGVSWLCLSRQREKSQRSLQKLTETIAILTYNRPPLPADYRY</sequence>
<evidence type="ECO:0000313" key="1">
    <source>
        <dbReference type="EMBL" id="KAK1136834.1"/>
    </source>
</evidence>
<accession>A0AA40KXK6</accession>
<keyword evidence="2" id="KW-1185">Reference proteome</keyword>
<organism evidence="1 2">
    <name type="scientific">Melipona bicolor</name>
    <dbReference type="NCBI Taxonomy" id="60889"/>
    <lineage>
        <taxon>Eukaryota</taxon>
        <taxon>Metazoa</taxon>
        <taxon>Ecdysozoa</taxon>
        <taxon>Arthropoda</taxon>
        <taxon>Hexapoda</taxon>
        <taxon>Insecta</taxon>
        <taxon>Pterygota</taxon>
        <taxon>Neoptera</taxon>
        <taxon>Endopterygota</taxon>
        <taxon>Hymenoptera</taxon>
        <taxon>Apocrita</taxon>
        <taxon>Aculeata</taxon>
        <taxon>Apoidea</taxon>
        <taxon>Anthophila</taxon>
        <taxon>Apidae</taxon>
        <taxon>Melipona</taxon>
    </lineage>
</organism>
<gene>
    <name evidence="1" type="ORF">K0M31_001370</name>
</gene>
<dbReference type="AlphaFoldDB" id="A0AA40KXK6"/>
<dbReference type="Proteomes" id="UP001177670">
    <property type="component" value="Unassembled WGS sequence"/>
</dbReference>